<gene>
    <name evidence="2" type="ORF">J4Q44_G00094140</name>
</gene>
<dbReference type="EMBL" id="JAGTTL010000007">
    <property type="protein sequence ID" value="KAK6320307.1"/>
    <property type="molecule type" value="Genomic_DNA"/>
</dbReference>
<evidence type="ECO:0000259" key="1">
    <source>
        <dbReference type="Pfam" id="PF24783"/>
    </source>
</evidence>
<dbReference type="AlphaFoldDB" id="A0AAN8M6S2"/>
<keyword evidence="3" id="KW-1185">Reference proteome</keyword>
<dbReference type="Pfam" id="PF24783">
    <property type="entry name" value="FANCA_arcN"/>
    <property type="match status" value="1"/>
</dbReference>
<dbReference type="PANTHER" id="PTHR12047">
    <property type="entry name" value="FANCONI ANEMIA GROUP A PROTEIN"/>
    <property type="match status" value="1"/>
</dbReference>
<dbReference type="InterPro" id="IPR055387">
    <property type="entry name" value="FANCA_arcN"/>
</dbReference>
<feature type="domain" description="Fanconi anaemia group A protein arcN subdomain" evidence="1">
    <location>
        <begin position="22"/>
        <end position="70"/>
    </location>
</feature>
<protein>
    <recommendedName>
        <fullName evidence="1">Fanconi anaemia group A protein arcN subdomain domain-containing protein</fullName>
    </recommendedName>
</protein>
<organism evidence="2 3">
    <name type="scientific">Coregonus suidteri</name>
    <dbReference type="NCBI Taxonomy" id="861788"/>
    <lineage>
        <taxon>Eukaryota</taxon>
        <taxon>Metazoa</taxon>
        <taxon>Chordata</taxon>
        <taxon>Craniata</taxon>
        <taxon>Vertebrata</taxon>
        <taxon>Euteleostomi</taxon>
        <taxon>Actinopterygii</taxon>
        <taxon>Neopterygii</taxon>
        <taxon>Teleostei</taxon>
        <taxon>Protacanthopterygii</taxon>
        <taxon>Salmoniformes</taxon>
        <taxon>Salmonidae</taxon>
        <taxon>Coregoninae</taxon>
        <taxon>Coregonus</taxon>
    </lineage>
</organism>
<dbReference type="PANTHER" id="PTHR12047:SF2">
    <property type="entry name" value="FANCONI ANEMIA GROUP A PROTEIN"/>
    <property type="match status" value="1"/>
</dbReference>
<reference evidence="2 3" key="1">
    <citation type="submission" date="2021-04" db="EMBL/GenBank/DDBJ databases">
        <authorList>
            <person name="De Guttry C."/>
            <person name="Zahm M."/>
            <person name="Klopp C."/>
            <person name="Cabau C."/>
            <person name="Louis A."/>
            <person name="Berthelot C."/>
            <person name="Parey E."/>
            <person name="Roest Crollius H."/>
            <person name="Montfort J."/>
            <person name="Robinson-Rechavi M."/>
            <person name="Bucao C."/>
            <person name="Bouchez O."/>
            <person name="Gislard M."/>
            <person name="Lluch J."/>
            <person name="Milhes M."/>
            <person name="Lampietro C."/>
            <person name="Lopez Roques C."/>
            <person name="Donnadieu C."/>
            <person name="Braasch I."/>
            <person name="Desvignes T."/>
            <person name="Postlethwait J."/>
            <person name="Bobe J."/>
            <person name="Wedekind C."/>
            <person name="Guiguen Y."/>
        </authorList>
    </citation>
    <scope>NUCLEOTIDE SEQUENCE [LARGE SCALE GENOMIC DNA]</scope>
    <source>
        <strain evidence="2">Cs_M1</strain>
        <tissue evidence="2">Blood</tissue>
    </source>
</reference>
<sequence length="150" mass="16742">MILSSFCQSLLDASRISPPNKVVHLHASQAQCPLVQLCPPLLPGPVSVSEALATTLPCTTQTNMLFCVRLMPDVRRLPIEASGESEYVETDGQVKLPEYQLSFSEWLAAELRVQRSEDALSDPDRQEYQQRACQQLTFPLLRTKVAVQET</sequence>
<evidence type="ECO:0000313" key="2">
    <source>
        <dbReference type="EMBL" id="KAK6320307.1"/>
    </source>
</evidence>
<dbReference type="Proteomes" id="UP001356427">
    <property type="component" value="Unassembled WGS sequence"/>
</dbReference>
<accession>A0AAN8M6S2</accession>
<name>A0AAN8M6S2_9TELE</name>
<dbReference type="GO" id="GO:0036297">
    <property type="term" value="P:interstrand cross-link repair"/>
    <property type="evidence" value="ECO:0007669"/>
    <property type="project" value="InterPro"/>
</dbReference>
<comment type="caution">
    <text evidence="2">The sequence shown here is derived from an EMBL/GenBank/DDBJ whole genome shotgun (WGS) entry which is preliminary data.</text>
</comment>
<evidence type="ECO:0000313" key="3">
    <source>
        <dbReference type="Proteomes" id="UP001356427"/>
    </source>
</evidence>
<proteinExistence type="predicted"/>
<dbReference type="InterPro" id="IPR003516">
    <property type="entry name" value="FANCA"/>
</dbReference>
<dbReference type="GO" id="GO:0043240">
    <property type="term" value="C:Fanconi anaemia nuclear complex"/>
    <property type="evidence" value="ECO:0007669"/>
    <property type="project" value="InterPro"/>
</dbReference>